<organism evidence="1 2">
    <name type="scientific">Streptomyces adustus</name>
    <dbReference type="NCBI Taxonomy" id="1609272"/>
    <lineage>
        <taxon>Bacteria</taxon>
        <taxon>Bacillati</taxon>
        <taxon>Actinomycetota</taxon>
        <taxon>Actinomycetes</taxon>
        <taxon>Kitasatosporales</taxon>
        <taxon>Streptomycetaceae</taxon>
        <taxon>Streptomyces</taxon>
    </lineage>
</organism>
<reference evidence="1 2" key="1">
    <citation type="submission" date="2019-07" db="EMBL/GenBank/DDBJ databases">
        <title>New species of Amycolatopsis and Streptomyces.</title>
        <authorList>
            <person name="Duangmal K."/>
            <person name="Teo W.F.A."/>
            <person name="Lipun K."/>
        </authorList>
    </citation>
    <scope>NUCLEOTIDE SEQUENCE [LARGE SCALE GENOMIC DNA]</scope>
    <source>
        <strain evidence="1 2">NBRC 109810</strain>
    </source>
</reference>
<dbReference type="EMBL" id="VJZD01000294">
    <property type="protein sequence ID" value="MPY37263.1"/>
    <property type="molecule type" value="Genomic_DNA"/>
</dbReference>
<name>A0A5N8VPM6_9ACTN</name>
<gene>
    <name evidence="1" type="ORF">FNH09_40480</name>
</gene>
<accession>A0A5N8VPM6</accession>
<dbReference type="AlphaFoldDB" id="A0A5N8VPM6"/>
<sequence length="75" mass="7920">MNATLAPAADRIIGQIRAHQAAATAAGLGSTNWDAIHDLLVRLISEAPDPQLRVREIAELLTDHARSARSAGGVR</sequence>
<evidence type="ECO:0000313" key="2">
    <source>
        <dbReference type="Proteomes" id="UP000325849"/>
    </source>
</evidence>
<proteinExistence type="predicted"/>
<dbReference type="RefSeq" id="WP_152894859.1">
    <property type="nucleotide sequence ID" value="NZ_VJZD01000294.1"/>
</dbReference>
<comment type="caution">
    <text evidence="1">The sequence shown here is derived from an EMBL/GenBank/DDBJ whole genome shotgun (WGS) entry which is preliminary data.</text>
</comment>
<evidence type="ECO:0000313" key="1">
    <source>
        <dbReference type="EMBL" id="MPY37263.1"/>
    </source>
</evidence>
<dbReference type="Proteomes" id="UP000325849">
    <property type="component" value="Unassembled WGS sequence"/>
</dbReference>
<dbReference type="OrthoDB" id="4265808at2"/>
<protein>
    <submittedName>
        <fullName evidence="1">Uncharacterized protein</fullName>
    </submittedName>
</protein>
<keyword evidence="2" id="KW-1185">Reference proteome</keyword>